<reference evidence="2" key="1">
    <citation type="submission" date="2016-02" db="EMBL/GenBank/DDBJ databases">
        <title>Genome sequence of Bacillus trypoxylicola KCTC 13244(T).</title>
        <authorList>
            <person name="Jeong H."/>
            <person name="Park S.-H."/>
            <person name="Choi S.-K."/>
        </authorList>
    </citation>
    <scope>NUCLEOTIDE SEQUENCE [LARGE SCALE GENOMIC DNA]</scope>
    <source>
        <strain evidence="2">KCTC 13244</strain>
    </source>
</reference>
<dbReference type="PANTHER" id="PTHR43415">
    <property type="entry name" value="SPERMIDINE N(1)-ACETYLTRANSFERASE"/>
    <property type="match status" value="1"/>
</dbReference>
<dbReference type="EMBL" id="LTAO01000001">
    <property type="protein sequence ID" value="KYG34954.1"/>
    <property type="molecule type" value="Genomic_DNA"/>
</dbReference>
<dbReference type="Proteomes" id="UP000075806">
    <property type="component" value="Unassembled WGS sequence"/>
</dbReference>
<dbReference type="Gene3D" id="3.40.630.30">
    <property type="match status" value="1"/>
</dbReference>
<dbReference type="STRING" id="519424.AZF04_01070"/>
<dbReference type="InterPro" id="IPR000182">
    <property type="entry name" value="GNAT_dom"/>
</dbReference>
<dbReference type="RefSeq" id="WP_061947206.1">
    <property type="nucleotide sequence ID" value="NZ_LTAO01000001.1"/>
</dbReference>
<keyword evidence="2" id="KW-0808">Transferase</keyword>
<sequence length="187" mass="21790">MLQTSESKVTLRKVAHTDVDTYHKWRNDFEVMNSTSLSLDVYSLEETKDFFEQVILNGNHSKSYIIEETEGNNPIGITSLINIDSKNRNAEFIIDIGEKEYWGQGIATIVLKEILDFAFFELNLHKVYLKVFSFNEKAVHLYTKLGFKQEGANREALFRGNRWHDIIHMGILKKEWELNKESRAVTN</sequence>
<dbReference type="InterPro" id="IPR016181">
    <property type="entry name" value="Acyl_CoA_acyltransferase"/>
</dbReference>
<organism evidence="2 3">
    <name type="scientific">Alkalihalobacillus trypoxylicola</name>
    <dbReference type="NCBI Taxonomy" id="519424"/>
    <lineage>
        <taxon>Bacteria</taxon>
        <taxon>Bacillati</taxon>
        <taxon>Bacillota</taxon>
        <taxon>Bacilli</taxon>
        <taxon>Bacillales</taxon>
        <taxon>Bacillaceae</taxon>
        <taxon>Alkalihalobacillus</taxon>
    </lineage>
</organism>
<dbReference type="SUPFAM" id="SSF55729">
    <property type="entry name" value="Acyl-CoA N-acyltransferases (Nat)"/>
    <property type="match status" value="1"/>
</dbReference>
<name>A0A162F794_9BACI</name>
<evidence type="ECO:0000313" key="2">
    <source>
        <dbReference type="EMBL" id="KYG34954.1"/>
    </source>
</evidence>
<dbReference type="PROSITE" id="PS51186">
    <property type="entry name" value="GNAT"/>
    <property type="match status" value="1"/>
</dbReference>
<accession>A0A162F794</accession>
<gene>
    <name evidence="2" type="ORF">AZF04_01070</name>
</gene>
<dbReference type="Pfam" id="PF13302">
    <property type="entry name" value="Acetyltransf_3"/>
    <property type="match status" value="1"/>
</dbReference>
<dbReference type="AlphaFoldDB" id="A0A162F794"/>
<dbReference type="PANTHER" id="PTHR43415:SF3">
    <property type="entry name" value="GNAT-FAMILY ACETYLTRANSFERASE"/>
    <property type="match status" value="1"/>
</dbReference>
<comment type="caution">
    <text evidence="2">The sequence shown here is derived from an EMBL/GenBank/DDBJ whole genome shotgun (WGS) entry which is preliminary data.</text>
</comment>
<proteinExistence type="predicted"/>
<feature type="domain" description="N-acetyltransferase" evidence="1">
    <location>
        <begin position="9"/>
        <end position="177"/>
    </location>
</feature>
<dbReference type="OrthoDB" id="9795206at2"/>
<keyword evidence="3" id="KW-1185">Reference proteome</keyword>
<dbReference type="GO" id="GO:0016747">
    <property type="term" value="F:acyltransferase activity, transferring groups other than amino-acyl groups"/>
    <property type="evidence" value="ECO:0007669"/>
    <property type="project" value="InterPro"/>
</dbReference>
<evidence type="ECO:0000259" key="1">
    <source>
        <dbReference type="PROSITE" id="PS51186"/>
    </source>
</evidence>
<protein>
    <submittedName>
        <fullName evidence="2">Acetyltransferase</fullName>
    </submittedName>
</protein>
<evidence type="ECO:0000313" key="3">
    <source>
        <dbReference type="Proteomes" id="UP000075806"/>
    </source>
</evidence>
<dbReference type="CDD" id="cd04301">
    <property type="entry name" value="NAT_SF"/>
    <property type="match status" value="1"/>
</dbReference>